<accession>A0A2H0BVG3</accession>
<dbReference type="EMBL" id="PCTA01000019">
    <property type="protein sequence ID" value="PIP61676.1"/>
    <property type="molecule type" value="Genomic_DNA"/>
</dbReference>
<name>A0A2H0BVG3_9BACT</name>
<reference evidence="1 2" key="1">
    <citation type="submission" date="2017-09" db="EMBL/GenBank/DDBJ databases">
        <title>Depth-based differentiation of microbial function through sediment-hosted aquifers and enrichment of novel symbionts in the deep terrestrial subsurface.</title>
        <authorList>
            <person name="Probst A.J."/>
            <person name="Ladd B."/>
            <person name="Jarett J.K."/>
            <person name="Geller-Mcgrath D.E."/>
            <person name="Sieber C.M."/>
            <person name="Emerson J.B."/>
            <person name="Anantharaman K."/>
            <person name="Thomas B.C."/>
            <person name="Malmstrom R."/>
            <person name="Stieglmeier M."/>
            <person name="Klingl A."/>
            <person name="Woyke T."/>
            <person name="Ryan C.M."/>
            <person name="Banfield J.F."/>
        </authorList>
    </citation>
    <scope>NUCLEOTIDE SEQUENCE [LARGE SCALE GENOMIC DNA]</scope>
    <source>
        <strain evidence="1">CG22_combo_CG10-13_8_21_14_all_38_20</strain>
    </source>
</reference>
<dbReference type="PROSITE" id="PS00018">
    <property type="entry name" value="EF_HAND_1"/>
    <property type="match status" value="1"/>
</dbReference>
<evidence type="ECO:0000313" key="2">
    <source>
        <dbReference type="Proteomes" id="UP000231246"/>
    </source>
</evidence>
<dbReference type="InterPro" id="IPR018247">
    <property type="entry name" value="EF_Hand_1_Ca_BS"/>
</dbReference>
<dbReference type="AlphaFoldDB" id="A0A2H0BVG3"/>
<gene>
    <name evidence="1" type="ORF">COW99_02800</name>
</gene>
<proteinExistence type="predicted"/>
<evidence type="ECO:0000313" key="1">
    <source>
        <dbReference type="EMBL" id="PIP61676.1"/>
    </source>
</evidence>
<sequence>MGVFMKSKQAVLVVVVVLLLGLVASVVLVQKRTQDKSSAAGSGKVYLSLKVLEDNGLEKKIGVYVNKVEGLANVSYLTAHIKFDPEQVDTSQAGKDNFLLNSRVFIGDSASSPSPLSSWKSTAFSLEPSLIKLQILTGSENDNLAPNNSTDLLVASLALKFKTLEQGVEMDFDSTATTAQGSGGISYDVQLESLKLDPENVVKLYFGQQDPVLSITNQKFTVPLMLNVVDKRIAGVHIEIMLQTDLQIPYKLGVATLQENSSFDKVYSRVYETDKKIVIDALFNPKKGSTPSYTGTLRVVDISIIGREVGSLTLQPECQKEGDTANCAATASTGSIITEVGGNGENILKFVRGVSFDIVAPEQPTNTPTQTHPPVPPTATPTPINVGKPLPMQPGRVSIGGINLSACSSNNGEGREVVVVFNDRGVGQVGTLGNNKMIIGTFAAPGMINSITVFPIGYLPVRVSGQGIKYRDVIDLTSIRFTPGNSSGDEANVQPDEIINSLDFAQFITDFEDVILNNKPAMQRSDFDCNNKVEVRDYTHLISNWGKKNSGAELGDDL</sequence>
<protein>
    <submittedName>
        <fullName evidence="1">Uncharacterized protein</fullName>
    </submittedName>
</protein>
<dbReference type="Proteomes" id="UP000231246">
    <property type="component" value="Unassembled WGS sequence"/>
</dbReference>
<comment type="caution">
    <text evidence="1">The sequence shown here is derived from an EMBL/GenBank/DDBJ whole genome shotgun (WGS) entry which is preliminary data.</text>
</comment>
<organism evidence="1 2">
    <name type="scientific">Candidatus Roizmanbacteria bacterium CG22_combo_CG10-13_8_21_14_all_38_20</name>
    <dbReference type="NCBI Taxonomy" id="1974862"/>
    <lineage>
        <taxon>Bacteria</taxon>
        <taxon>Candidatus Roizmaniibacteriota</taxon>
    </lineage>
</organism>